<dbReference type="AlphaFoldDB" id="A0A0E9RIC7"/>
<sequence length="35" mass="4189">MELPLKCFVFRIVWLFGCYHKHRLEKLNGISPVDV</sequence>
<name>A0A0E9RIC7_ANGAN</name>
<reference evidence="1" key="2">
    <citation type="journal article" date="2015" name="Fish Shellfish Immunol.">
        <title>Early steps in the European eel (Anguilla anguilla)-Vibrio vulnificus interaction in the gills: Role of the RtxA13 toxin.</title>
        <authorList>
            <person name="Callol A."/>
            <person name="Pajuelo D."/>
            <person name="Ebbesson L."/>
            <person name="Teles M."/>
            <person name="MacKenzie S."/>
            <person name="Amaro C."/>
        </authorList>
    </citation>
    <scope>NUCLEOTIDE SEQUENCE</scope>
</reference>
<proteinExistence type="predicted"/>
<evidence type="ECO:0000313" key="1">
    <source>
        <dbReference type="EMBL" id="JAH28834.1"/>
    </source>
</evidence>
<protein>
    <submittedName>
        <fullName evidence="1">Uncharacterized protein</fullName>
    </submittedName>
</protein>
<reference evidence="1" key="1">
    <citation type="submission" date="2014-11" db="EMBL/GenBank/DDBJ databases">
        <authorList>
            <person name="Amaro Gonzalez C."/>
        </authorList>
    </citation>
    <scope>NUCLEOTIDE SEQUENCE</scope>
</reference>
<dbReference type="EMBL" id="GBXM01079743">
    <property type="protein sequence ID" value="JAH28834.1"/>
    <property type="molecule type" value="Transcribed_RNA"/>
</dbReference>
<accession>A0A0E9RIC7</accession>
<organism evidence="1">
    <name type="scientific">Anguilla anguilla</name>
    <name type="common">European freshwater eel</name>
    <name type="synonym">Muraena anguilla</name>
    <dbReference type="NCBI Taxonomy" id="7936"/>
    <lineage>
        <taxon>Eukaryota</taxon>
        <taxon>Metazoa</taxon>
        <taxon>Chordata</taxon>
        <taxon>Craniata</taxon>
        <taxon>Vertebrata</taxon>
        <taxon>Euteleostomi</taxon>
        <taxon>Actinopterygii</taxon>
        <taxon>Neopterygii</taxon>
        <taxon>Teleostei</taxon>
        <taxon>Anguilliformes</taxon>
        <taxon>Anguillidae</taxon>
        <taxon>Anguilla</taxon>
    </lineage>
</organism>